<proteinExistence type="predicted"/>
<sequence>MMNEQNPKIEVAHTRDEMLHILENMRMEGYHQDDIHIIARDPQQFEDVKWDADVQTHEAGNWVDQFKSWFTGDSAVTEGLKRFNLSEGQIAYYAHLVEQGSIVLYAEHEDDVDTLQTYPETAEEQEERLRNQQRMAEAEQYRRFL</sequence>
<dbReference type="Pfam" id="PF11181">
    <property type="entry name" value="YflT"/>
    <property type="match status" value="1"/>
</dbReference>
<feature type="domain" description="General stress protein 17M-like" evidence="1">
    <location>
        <begin position="7"/>
        <end position="100"/>
    </location>
</feature>
<organism evidence="2 4">
    <name type="scientific">Lysinibacillus capsici</name>
    <dbReference type="NCBI Taxonomy" id="2115968"/>
    <lineage>
        <taxon>Bacteria</taxon>
        <taxon>Bacillati</taxon>
        <taxon>Bacillota</taxon>
        <taxon>Bacilli</taxon>
        <taxon>Bacillales</taxon>
        <taxon>Bacillaceae</taxon>
        <taxon>Lysinibacillus</taxon>
    </lineage>
</organism>
<dbReference type="AlphaFoldDB" id="A0A2X0XNG7"/>
<evidence type="ECO:0000313" key="5">
    <source>
        <dbReference type="Proteomes" id="UP001244564"/>
    </source>
</evidence>
<evidence type="ECO:0000313" key="3">
    <source>
        <dbReference type="EMBL" id="WGF38579.1"/>
    </source>
</evidence>
<gene>
    <name evidence="2" type="ORF">NCTC7582_03306</name>
    <name evidence="3" type="ORF">QBO96_23155</name>
</gene>
<dbReference type="Proteomes" id="UP001244564">
    <property type="component" value="Chromosome"/>
</dbReference>
<dbReference type="InterPro" id="IPR025889">
    <property type="entry name" value="GSP17M-like_dom"/>
</dbReference>
<dbReference type="EMBL" id="UAQE01000001">
    <property type="protein sequence ID" value="SPU00489.1"/>
    <property type="molecule type" value="Genomic_DNA"/>
</dbReference>
<reference evidence="2 4" key="1">
    <citation type="submission" date="2018-06" db="EMBL/GenBank/DDBJ databases">
        <authorList>
            <consortium name="Pathogen Informatics"/>
            <person name="Doyle S."/>
        </authorList>
    </citation>
    <scope>NUCLEOTIDE SEQUENCE [LARGE SCALE GENOMIC DNA]</scope>
    <source>
        <strain evidence="2 4">NCTC7582</strain>
    </source>
</reference>
<keyword evidence="5" id="KW-1185">Reference proteome</keyword>
<evidence type="ECO:0000313" key="2">
    <source>
        <dbReference type="EMBL" id="SPU00489.1"/>
    </source>
</evidence>
<dbReference type="Proteomes" id="UP000251431">
    <property type="component" value="Unassembled WGS sequence"/>
</dbReference>
<reference evidence="3 5" key="2">
    <citation type="submission" date="2023-04" db="EMBL/GenBank/DDBJ databases">
        <title>Genomic of Lysinibacillus capsici TSBLM.</title>
        <authorList>
            <person name="Hu X.S."/>
            <person name="Yu C.H."/>
        </authorList>
    </citation>
    <scope>NUCLEOTIDE SEQUENCE [LARGE SCALE GENOMIC DNA]</scope>
    <source>
        <strain evidence="3 5">TSBLM</strain>
    </source>
</reference>
<name>A0A2X0XNG7_9BACI</name>
<evidence type="ECO:0000259" key="1">
    <source>
        <dbReference type="Pfam" id="PF11181"/>
    </source>
</evidence>
<evidence type="ECO:0000313" key="4">
    <source>
        <dbReference type="Proteomes" id="UP000251431"/>
    </source>
</evidence>
<dbReference type="STRING" id="1421.A2J09_04300"/>
<protein>
    <submittedName>
        <fullName evidence="3">General stress protein</fullName>
    </submittedName>
    <submittedName>
        <fullName evidence="2">Heat induced stress protein YflT</fullName>
    </submittedName>
</protein>
<accession>A0A2X0XNG7</accession>
<dbReference type="RefSeq" id="WP_048390084.1">
    <property type="nucleotide sequence ID" value="NZ_CANLUV010000001.1"/>
</dbReference>
<dbReference type="EMBL" id="CP122283">
    <property type="protein sequence ID" value="WGF38579.1"/>
    <property type="molecule type" value="Genomic_DNA"/>
</dbReference>